<comment type="caution">
    <text evidence="1">The sequence shown here is derived from an EMBL/GenBank/DDBJ whole genome shotgun (WGS) entry which is preliminary data.</text>
</comment>
<keyword evidence="1" id="KW-0371">Homeobox</keyword>
<keyword evidence="1" id="KW-0238">DNA-binding</keyword>
<keyword evidence="1" id="KW-0418">Kinase</keyword>
<feature type="non-terminal residue" evidence="1">
    <location>
        <position position="52"/>
    </location>
</feature>
<dbReference type="GO" id="GO:0016301">
    <property type="term" value="F:kinase activity"/>
    <property type="evidence" value="ECO:0007669"/>
    <property type="project" value="UniProtKB-KW"/>
</dbReference>
<feature type="non-terminal residue" evidence="1">
    <location>
        <position position="1"/>
    </location>
</feature>
<dbReference type="Proteomes" id="UP000727407">
    <property type="component" value="Unassembled WGS sequence"/>
</dbReference>
<keyword evidence="2" id="KW-1185">Reference proteome</keyword>
<dbReference type="EMBL" id="QNUK01000035">
    <property type="protein sequence ID" value="KAF5906214.1"/>
    <property type="molecule type" value="Genomic_DNA"/>
</dbReference>
<name>A0A8J4U6X6_CLAMG</name>
<organism evidence="1 2">
    <name type="scientific">Clarias magur</name>
    <name type="common">Asian catfish</name>
    <name type="synonym">Macropteronotus magur</name>
    <dbReference type="NCBI Taxonomy" id="1594786"/>
    <lineage>
        <taxon>Eukaryota</taxon>
        <taxon>Metazoa</taxon>
        <taxon>Chordata</taxon>
        <taxon>Craniata</taxon>
        <taxon>Vertebrata</taxon>
        <taxon>Euteleostomi</taxon>
        <taxon>Actinopterygii</taxon>
        <taxon>Neopterygii</taxon>
        <taxon>Teleostei</taxon>
        <taxon>Ostariophysi</taxon>
        <taxon>Siluriformes</taxon>
        <taxon>Clariidae</taxon>
        <taxon>Clarias</taxon>
    </lineage>
</organism>
<protein>
    <submittedName>
        <fullName evidence="1">Homeodomain-interacting protein kinase 3</fullName>
    </submittedName>
</protein>
<reference evidence="1" key="1">
    <citation type="submission" date="2020-07" db="EMBL/GenBank/DDBJ databases">
        <title>Clarias magur genome sequencing, assembly and annotation.</title>
        <authorList>
            <person name="Kushwaha B."/>
            <person name="Kumar R."/>
            <person name="Das P."/>
            <person name="Joshi C.G."/>
            <person name="Kumar D."/>
            <person name="Nagpure N.S."/>
            <person name="Pandey M."/>
            <person name="Agarwal S."/>
            <person name="Srivastava S."/>
            <person name="Singh M."/>
            <person name="Sahoo L."/>
            <person name="Jayasankar P."/>
            <person name="Meher P.K."/>
            <person name="Koringa P.G."/>
            <person name="Iquebal M.A."/>
            <person name="Das S.P."/>
            <person name="Bit A."/>
            <person name="Patnaik S."/>
            <person name="Patel N."/>
            <person name="Shah T.M."/>
            <person name="Hinsu A."/>
            <person name="Jena J.K."/>
        </authorList>
    </citation>
    <scope>NUCLEOTIDE SEQUENCE</scope>
    <source>
        <strain evidence="1">CIFAMagur01</strain>
        <tissue evidence="1">Testis</tissue>
    </source>
</reference>
<gene>
    <name evidence="1" type="primary">hipk3</name>
    <name evidence="1" type="ORF">DAT39_004040</name>
</gene>
<sequence>DIEDQLTAAQNKYNSVLPCPLMSHRMTCSKKQETNGNVKSKGLFTLVFVFSH</sequence>
<proteinExistence type="predicted"/>
<evidence type="ECO:0000313" key="1">
    <source>
        <dbReference type="EMBL" id="KAF5906214.1"/>
    </source>
</evidence>
<dbReference type="AlphaFoldDB" id="A0A8J4U6X6"/>
<dbReference type="GO" id="GO:0003677">
    <property type="term" value="F:DNA binding"/>
    <property type="evidence" value="ECO:0007669"/>
    <property type="project" value="UniProtKB-KW"/>
</dbReference>
<evidence type="ECO:0000313" key="2">
    <source>
        <dbReference type="Proteomes" id="UP000727407"/>
    </source>
</evidence>
<keyword evidence="1" id="KW-0808">Transferase</keyword>
<accession>A0A8J4U6X6</accession>